<dbReference type="EMBL" id="CP003364">
    <property type="protein sequence ID" value="AGA25374.1"/>
    <property type="molecule type" value="Genomic_DNA"/>
</dbReference>
<dbReference type="InterPro" id="IPR027304">
    <property type="entry name" value="Trigger_fact/SurA_dom_sf"/>
</dbReference>
<comment type="catalytic activity">
    <reaction evidence="1">
        <text>[protein]-peptidylproline (omega=180) = [protein]-peptidylproline (omega=0)</text>
        <dbReference type="Rhea" id="RHEA:16237"/>
        <dbReference type="Rhea" id="RHEA-COMP:10747"/>
        <dbReference type="Rhea" id="RHEA-COMP:10748"/>
        <dbReference type="ChEBI" id="CHEBI:83833"/>
        <dbReference type="ChEBI" id="CHEBI:83834"/>
        <dbReference type="EC" id="5.2.1.8"/>
    </reaction>
</comment>
<dbReference type="GO" id="GO:0003755">
    <property type="term" value="F:peptidyl-prolyl cis-trans isomerase activity"/>
    <property type="evidence" value="ECO:0007669"/>
    <property type="project" value="UniProtKB-KW"/>
</dbReference>
<dbReference type="OrthoDB" id="14196at2"/>
<evidence type="ECO:0000256" key="6">
    <source>
        <dbReference type="PROSITE-ProRule" id="PRU00278"/>
    </source>
</evidence>
<dbReference type="HOGENOM" id="CLU_034646_5_3_0"/>
<evidence type="ECO:0000256" key="5">
    <source>
        <dbReference type="ARBA" id="ARBA00023235"/>
    </source>
</evidence>
<feature type="region of interest" description="Disordered" evidence="7">
    <location>
        <begin position="31"/>
        <end position="51"/>
    </location>
</feature>
<keyword evidence="11" id="KW-1185">Reference proteome</keyword>
<evidence type="ECO:0000313" key="10">
    <source>
        <dbReference type="EMBL" id="AGA25374.1"/>
    </source>
</evidence>
<proteinExistence type="predicted"/>
<dbReference type="eggNOG" id="COG0760">
    <property type="taxonomic scope" value="Bacteria"/>
</dbReference>
<protein>
    <recommendedName>
        <fullName evidence="2">peptidylprolyl isomerase</fullName>
        <ecNumber evidence="2">5.2.1.8</ecNumber>
    </recommendedName>
</protein>
<organism evidence="10 11">
    <name type="scientific">Singulisphaera acidiphila (strain ATCC BAA-1392 / DSM 18658 / VKM B-2454 / MOB10)</name>
    <dbReference type="NCBI Taxonomy" id="886293"/>
    <lineage>
        <taxon>Bacteria</taxon>
        <taxon>Pseudomonadati</taxon>
        <taxon>Planctomycetota</taxon>
        <taxon>Planctomycetia</taxon>
        <taxon>Isosphaerales</taxon>
        <taxon>Isosphaeraceae</taxon>
        <taxon>Singulisphaera</taxon>
    </lineage>
</organism>
<evidence type="ECO:0000313" key="11">
    <source>
        <dbReference type="Proteomes" id="UP000010798"/>
    </source>
</evidence>
<dbReference type="PROSITE" id="PS50198">
    <property type="entry name" value="PPIC_PPIASE_2"/>
    <property type="match status" value="1"/>
</dbReference>
<dbReference type="InterPro" id="IPR046357">
    <property type="entry name" value="PPIase_dom_sf"/>
</dbReference>
<feature type="region of interest" description="Disordered" evidence="7">
    <location>
        <begin position="344"/>
        <end position="371"/>
    </location>
</feature>
<keyword evidence="3 8" id="KW-0732">Signal</keyword>
<reference evidence="10 11" key="1">
    <citation type="submission" date="2012-02" db="EMBL/GenBank/DDBJ databases">
        <title>Complete sequence of chromosome of Singulisphaera acidiphila DSM 18658.</title>
        <authorList>
            <consortium name="US DOE Joint Genome Institute (JGI-PGF)"/>
            <person name="Lucas S."/>
            <person name="Copeland A."/>
            <person name="Lapidus A."/>
            <person name="Glavina del Rio T."/>
            <person name="Dalin E."/>
            <person name="Tice H."/>
            <person name="Bruce D."/>
            <person name="Goodwin L."/>
            <person name="Pitluck S."/>
            <person name="Peters L."/>
            <person name="Ovchinnikova G."/>
            <person name="Chertkov O."/>
            <person name="Kyrpides N."/>
            <person name="Mavromatis K."/>
            <person name="Ivanova N."/>
            <person name="Brettin T."/>
            <person name="Detter J.C."/>
            <person name="Han C."/>
            <person name="Larimer F."/>
            <person name="Land M."/>
            <person name="Hauser L."/>
            <person name="Markowitz V."/>
            <person name="Cheng J.-F."/>
            <person name="Hugenholtz P."/>
            <person name="Woyke T."/>
            <person name="Wu D."/>
            <person name="Tindall B."/>
            <person name="Pomrenke H."/>
            <person name="Brambilla E."/>
            <person name="Klenk H.-P."/>
            <person name="Eisen J.A."/>
        </authorList>
    </citation>
    <scope>NUCLEOTIDE SEQUENCE [LARGE SCALE GENOMIC DNA]</scope>
    <source>
        <strain evidence="11">ATCC BAA-1392 / DSM 18658 / VKM B-2454 / MOB10</strain>
    </source>
</reference>
<evidence type="ECO:0000256" key="4">
    <source>
        <dbReference type="ARBA" id="ARBA00023110"/>
    </source>
</evidence>
<accession>L0D7M0</accession>
<evidence type="ECO:0000256" key="8">
    <source>
        <dbReference type="SAM" id="SignalP"/>
    </source>
</evidence>
<dbReference type="PANTHER" id="PTHR47245:SF1">
    <property type="entry name" value="FOLDASE PROTEIN PRSA"/>
    <property type="match status" value="1"/>
</dbReference>
<sequence>MRAIVRPVWFATTAMGVLAVTLTTHAQAPAAKEAPPAASAPAPAPAPASRLSPAKLTEVLATINGEKITRGELLDFLNRYEIPPENEEQIYSDAIETLVNMKLVSQFLTRQNIKVSEERVTEAVNQLEKQLKADGSSLAQALVESNKSMKEVRDEYSNRIRWIDYVKLRGTDAELKKYAESHKDLLSGTQIRASHILMKVEPTTSAAEKEQIKQKLISLKKDIEAKKITFAEAANKNSEDPANSENGGGDIGFFGLNSGIVEEFGQAAFALKPGQISDPVETPYGFHLILITDRQEKPKVDYEQNKPLILNAYAAELQKDLLIAQRKAAKVDVKPMPNDLFVKAPAPTTAPVPAGATKNAAPAPGTAKPAK</sequence>
<dbReference type="Gene3D" id="3.10.50.40">
    <property type="match status" value="1"/>
</dbReference>
<feature type="domain" description="PpiC" evidence="9">
    <location>
        <begin position="188"/>
        <end position="293"/>
    </location>
</feature>
<evidence type="ECO:0000259" key="9">
    <source>
        <dbReference type="PROSITE" id="PS50198"/>
    </source>
</evidence>
<dbReference type="InterPro" id="IPR000297">
    <property type="entry name" value="PPIase_PpiC"/>
</dbReference>
<evidence type="ECO:0000256" key="3">
    <source>
        <dbReference type="ARBA" id="ARBA00022729"/>
    </source>
</evidence>
<dbReference type="RefSeq" id="WP_015244551.1">
    <property type="nucleotide sequence ID" value="NC_019892.1"/>
</dbReference>
<dbReference type="STRING" id="886293.Sinac_0971"/>
<evidence type="ECO:0000256" key="7">
    <source>
        <dbReference type="SAM" id="MobiDB-lite"/>
    </source>
</evidence>
<dbReference type="SUPFAM" id="SSF54534">
    <property type="entry name" value="FKBP-like"/>
    <property type="match status" value="1"/>
</dbReference>
<dbReference type="Pfam" id="PF00639">
    <property type="entry name" value="Rotamase"/>
    <property type="match status" value="1"/>
</dbReference>
<dbReference type="PANTHER" id="PTHR47245">
    <property type="entry name" value="PEPTIDYLPROLYL ISOMERASE"/>
    <property type="match status" value="1"/>
</dbReference>
<feature type="chain" id="PRO_5007921352" description="peptidylprolyl isomerase" evidence="8">
    <location>
        <begin position="27"/>
        <end position="371"/>
    </location>
</feature>
<dbReference type="Gene3D" id="1.10.4030.10">
    <property type="entry name" value="Porin chaperone SurA, peptide-binding domain"/>
    <property type="match status" value="1"/>
</dbReference>
<keyword evidence="4 6" id="KW-0697">Rotamase</keyword>
<name>L0D7M0_SINAD</name>
<dbReference type="EC" id="5.2.1.8" evidence="2"/>
<dbReference type="Proteomes" id="UP000010798">
    <property type="component" value="Chromosome"/>
</dbReference>
<dbReference type="SUPFAM" id="SSF109998">
    <property type="entry name" value="Triger factor/SurA peptide-binding domain-like"/>
    <property type="match status" value="1"/>
</dbReference>
<dbReference type="InterPro" id="IPR050245">
    <property type="entry name" value="PrsA_foldase"/>
</dbReference>
<keyword evidence="5 6" id="KW-0413">Isomerase</keyword>
<dbReference type="KEGG" id="saci:Sinac_0971"/>
<dbReference type="AlphaFoldDB" id="L0D7M0"/>
<gene>
    <name evidence="10" type="ordered locus">Sinac_0971</name>
</gene>
<evidence type="ECO:0000256" key="2">
    <source>
        <dbReference type="ARBA" id="ARBA00013194"/>
    </source>
</evidence>
<feature type="signal peptide" evidence="8">
    <location>
        <begin position="1"/>
        <end position="26"/>
    </location>
</feature>
<evidence type="ECO:0000256" key="1">
    <source>
        <dbReference type="ARBA" id="ARBA00000971"/>
    </source>
</evidence>